<accession>A0AAU9NNN8</accession>
<dbReference type="EMBL" id="CAKMRJ010004763">
    <property type="protein sequence ID" value="CAH1439378.1"/>
    <property type="molecule type" value="Genomic_DNA"/>
</dbReference>
<keyword evidence="1" id="KW-1133">Transmembrane helix</keyword>
<evidence type="ECO:0000256" key="1">
    <source>
        <dbReference type="SAM" id="Phobius"/>
    </source>
</evidence>
<proteinExistence type="predicted"/>
<evidence type="ECO:0000313" key="3">
    <source>
        <dbReference type="Proteomes" id="UP001157418"/>
    </source>
</evidence>
<organism evidence="2 3">
    <name type="scientific">Lactuca virosa</name>
    <dbReference type="NCBI Taxonomy" id="75947"/>
    <lineage>
        <taxon>Eukaryota</taxon>
        <taxon>Viridiplantae</taxon>
        <taxon>Streptophyta</taxon>
        <taxon>Embryophyta</taxon>
        <taxon>Tracheophyta</taxon>
        <taxon>Spermatophyta</taxon>
        <taxon>Magnoliopsida</taxon>
        <taxon>eudicotyledons</taxon>
        <taxon>Gunneridae</taxon>
        <taxon>Pentapetalae</taxon>
        <taxon>asterids</taxon>
        <taxon>campanulids</taxon>
        <taxon>Asterales</taxon>
        <taxon>Asteraceae</taxon>
        <taxon>Cichorioideae</taxon>
        <taxon>Cichorieae</taxon>
        <taxon>Lactucinae</taxon>
        <taxon>Lactuca</taxon>
    </lineage>
</organism>
<dbReference type="Proteomes" id="UP001157418">
    <property type="component" value="Unassembled WGS sequence"/>
</dbReference>
<protein>
    <submittedName>
        <fullName evidence="2">Uncharacterized protein</fullName>
    </submittedName>
</protein>
<keyword evidence="1" id="KW-0812">Transmembrane</keyword>
<gene>
    <name evidence="2" type="ORF">LVIROSA_LOCUS25576</name>
</gene>
<keyword evidence="3" id="KW-1185">Reference proteome</keyword>
<name>A0AAU9NNN8_9ASTR</name>
<dbReference type="AlphaFoldDB" id="A0AAU9NNN8"/>
<sequence>MMVSRDRKRQVDRLEILMLREGDIDTESDKRDLKKLKTDEDEESVKEKKNATNKKWAICETANIPSFEPAVAIDFEPTNTFCNRITANFASEYGEKAQNIVYKGKLQQVFCVHKTIIAFIMTMLMVMWRILWILVGTFIPMENIPMKNNIKAETLIELLQRPRSGNNTANQDLTD</sequence>
<comment type="caution">
    <text evidence="2">The sequence shown here is derived from an EMBL/GenBank/DDBJ whole genome shotgun (WGS) entry which is preliminary data.</text>
</comment>
<keyword evidence="1" id="KW-0472">Membrane</keyword>
<reference evidence="2 3" key="1">
    <citation type="submission" date="2022-01" db="EMBL/GenBank/DDBJ databases">
        <authorList>
            <person name="Xiong W."/>
            <person name="Schranz E."/>
        </authorList>
    </citation>
    <scope>NUCLEOTIDE SEQUENCE [LARGE SCALE GENOMIC DNA]</scope>
</reference>
<feature type="transmembrane region" description="Helical" evidence="1">
    <location>
        <begin position="116"/>
        <end position="139"/>
    </location>
</feature>
<evidence type="ECO:0000313" key="2">
    <source>
        <dbReference type="EMBL" id="CAH1439378.1"/>
    </source>
</evidence>